<dbReference type="Gene3D" id="3.40.50.720">
    <property type="entry name" value="NAD(P)-binding Rossmann-like Domain"/>
    <property type="match status" value="1"/>
</dbReference>
<dbReference type="Gene3D" id="3.20.20.70">
    <property type="entry name" value="Aldolase class I"/>
    <property type="match status" value="1"/>
</dbReference>
<gene>
    <name evidence="3" type="ORF">CEY00_Acc17224</name>
</gene>
<dbReference type="PANTHER" id="PTHR21089:SF10">
    <property type="entry name" value="BIFUNCTIONAL 3-DEHYDROQUINATE DEHYDRATASE_SHIKIMATE DEHYDROGENASE, CHLOROPLASTIC-LIKE ISOFORM X1"/>
    <property type="match status" value="1"/>
</dbReference>
<dbReference type="STRING" id="1590841.A0A2R6QL80"/>
<dbReference type="FunFam" id="3.20.20.70:FF:000142">
    <property type="entry name" value="bifunctional 3-dehydroquinate dehydratase/shikimate dehydrogenase, chloroplastic"/>
    <property type="match status" value="1"/>
</dbReference>
<dbReference type="Gramene" id="PSS10173">
    <property type="protein sequence ID" value="PSS10173"/>
    <property type="gene ID" value="CEY00_Acc17224"/>
</dbReference>
<dbReference type="InterPro" id="IPR001381">
    <property type="entry name" value="DHquinase_I"/>
</dbReference>
<dbReference type="OMA" id="TIIRRPC"/>
<dbReference type="SUPFAM" id="SSF51569">
    <property type="entry name" value="Aldolase"/>
    <property type="match status" value="1"/>
</dbReference>
<comment type="caution">
    <text evidence="3">The sequence shown here is derived from an EMBL/GenBank/DDBJ whole genome shotgun (WGS) entry which is preliminary data.</text>
</comment>
<dbReference type="InterPro" id="IPR013708">
    <property type="entry name" value="Shikimate_DH-bd_N"/>
</dbReference>
<accession>A0A2R6QL80</accession>
<dbReference type="InterPro" id="IPR036291">
    <property type="entry name" value="NAD(P)-bd_dom_sf"/>
</dbReference>
<proteinExistence type="inferred from homology"/>
<name>A0A2R6QL80_ACTCC</name>
<evidence type="ECO:0000259" key="1">
    <source>
        <dbReference type="Pfam" id="PF08501"/>
    </source>
</evidence>
<sequence>MGSVGVMANSAKICALLLSHSVEQLVRDMYEAKAQGADVVEIRLDCINDFRPRQDLEIILKNKPLPVLIVYRPKWEGGQYEGDENMRLDTLRLAKELGADYVDLELKVASKVIEEHKPNRHNRSKIIVSCYIDGMTPSKEDLSLLLAHMQSTGADIIRLVSNSSSITELSRIFHLLAHCQIPLIAYSIGDRGLISQLLGPKFGGNLVYGSIERNPVPGLPTLHSLQHAYGVECINAETKVFGLVSKPVSHSKGPLLHNPTFRHVGYNGIYVPMLVDDLKEFFSVYSSPDFAGFSVGIPYKEAVIEFCDEVHPLAQSIGAVNTIIRRRRDGKLIGYNTDCEASITAIEDALKALGCTNGEALLPSPLTGKMFVLVGAGGAGRALAFGAKSRGAQVFIFDIDFDRAKSLASAVSGEARPFEDLVNFRPEKGAILANATPLGMHPNTDRIPVAEVTMGDYKLVFDAVYSPRKTTLLKEAEAAGAIIVSGVEMFLRQAIGQFNLFTGREAPREFMREIIMEKF</sequence>
<dbReference type="Pfam" id="PF01487">
    <property type="entry name" value="DHquinase_I"/>
    <property type="match status" value="1"/>
</dbReference>
<dbReference type="InterPro" id="IPR046346">
    <property type="entry name" value="Aminoacid_DH-like_N_sf"/>
</dbReference>
<dbReference type="Proteomes" id="UP000241394">
    <property type="component" value="Chromosome LG15"/>
</dbReference>
<dbReference type="GO" id="GO:0019632">
    <property type="term" value="P:shikimate metabolic process"/>
    <property type="evidence" value="ECO:0007669"/>
    <property type="project" value="TreeGrafter"/>
</dbReference>
<dbReference type="GO" id="GO:0004764">
    <property type="term" value="F:shikimate 3-dehydrogenase (NADP+) activity"/>
    <property type="evidence" value="ECO:0007669"/>
    <property type="project" value="InterPro"/>
</dbReference>
<evidence type="ECO:0000259" key="2">
    <source>
        <dbReference type="Pfam" id="PF18317"/>
    </source>
</evidence>
<reference evidence="4" key="2">
    <citation type="journal article" date="2018" name="BMC Genomics">
        <title>A manually annotated Actinidia chinensis var. chinensis (kiwifruit) genome highlights the challenges associated with draft genomes and gene prediction in plants.</title>
        <authorList>
            <person name="Pilkington S.M."/>
            <person name="Crowhurst R."/>
            <person name="Hilario E."/>
            <person name="Nardozza S."/>
            <person name="Fraser L."/>
            <person name="Peng Y."/>
            <person name="Gunaseelan K."/>
            <person name="Simpson R."/>
            <person name="Tahir J."/>
            <person name="Deroles S.C."/>
            <person name="Templeton K."/>
            <person name="Luo Z."/>
            <person name="Davy M."/>
            <person name="Cheng C."/>
            <person name="McNeilage M."/>
            <person name="Scaglione D."/>
            <person name="Liu Y."/>
            <person name="Zhang Q."/>
            <person name="Datson P."/>
            <person name="De Silva N."/>
            <person name="Gardiner S.E."/>
            <person name="Bassett H."/>
            <person name="Chagne D."/>
            <person name="McCallum J."/>
            <person name="Dzierzon H."/>
            <person name="Deng C."/>
            <person name="Wang Y.Y."/>
            <person name="Barron L."/>
            <person name="Manako K."/>
            <person name="Bowen J."/>
            <person name="Foster T.M."/>
            <person name="Erridge Z.A."/>
            <person name="Tiffin H."/>
            <person name="Waite C.N."/>
            <person name="Davies K.M."/>
            <person name="Grierson E.P."/>
            <person name="Laing W.A."/>
            <person name="Kirk R."/>
            <person name="Chen X."/>
            <person name="Wood M."/>
            <person name="Montefiori M."/>
            <person name="Brummell D.A."/>
            <person name="Schwinn K.E."/>
            <person name="Catanach A."/>
            <person name="Fullerton C."/>
            <person name="Li D."/>
            <person name="Meiyalaghan S."/>
            <person name="Nieuwenhuizen N."/>
            <person name="Read N."/>
            <person name="Prakash R."/>
            <person name="Hunter D."/>
            <person name="Zhang H."/>
            <person name="McKenzie M."/>
            <person name="Knabel M."/>
            <person name="Harris A."/>
            <person name="Allan A.C."/>
            <person name="Gleave A."/>
            <person name="Chen A."/>
            <person name="Janssen B.J."/>
            <person name="Plunkett B."/>
            <person name="Ampomah-Dwamena C."/>
            <person name="Voogd C."/>
            <person name="Leif D."/>
            <person name="Lafferty D."/>
            <person name="Souleyre E.J.F."/>
            <person name="Varkonyi-Gasic E."/>
            <person name="Gambi F."/>
            <person name="Hanley J."/>
            <person name="Yao J.L."/>
            <person name="Cheung J."/>
            <person name="David K.M."/>
            <person name="Warren B."/>
            <person name="Marsh K."/>
            <person name="Snowden K.C."/>
            <person name="Lin-Wang K."/>
            <person name="Brian L."/>
            <person name="Martinez-Sanchez M."/>
            <person name="Wang M."/>
            <person name="Ileperuma N."/>
            <person name="Macnee N."/>
            <person name="Campin R."/>
            <person name="McAtee P."/>
            <person name="Drummond R.S.M."/>
            <person name="Espley R.V."/>
            <person name="Ireland H.S."/>
            <person name="Wu R."/>
            <person name="Atkinson R.G."/>
            <person name="Karunairetnam S."/>
            <person name="Bulley S."/>
            <person name="Chunkath S."/>
            <person name="Hanley Z."/>
            <person name="Storey R."/>
            <person name="Thrimawithana A.H."/>
            <person name="Thomson S."/>
            <person name="David C."/>
            <person name="Testolin R."/>
            <person name="Huang H."/>
            <person name="Hellens R.P."/>
            <person name="Schaffer R.J."/>
        </authorList>
    </citation>
    <scope>NUCLEOTIDE SEQUENCE [LARGE SCALE GENOMIC DNA]</scope>
    <source>
        <strain evidence="4">cv. Red5</strain>
    </source>
</reference>
<dbReference type="PANTHER" id="PTHR21089">
    <property type="entry name" value="SHIKIMATE DEHYDROGENASE"/>
    <property type="match status" value="1"/>
</dbReference>
<organism evidence="3 4">
    <name type="scientific">Actinidia chinensis var. chinensis</name>
    <name type="common">Chinese soft-hair kiwi</name>
    <dbReference type="NCBI Taxonomy" id="1590841"/>
    <lineage>
        <taxon>Eukaryota</taxon>
        <taxon>Viridiplantae</taxon>
        <taxon>Streptophyta</taxon>
        <taxon>Embryophyta</taxon>
        <taxon>Tracheophyta</taxon>
        <taxon>Spermatophyta</taxon>
        <taxon>Magnoliopsida</taxon>
        <taxon>eudicotyledons</taxon>
        <taxon>Gunneridae</taxon>
        <taxon>Pentapetalae</taxon>
        <taxon>asterids</taxon>
        <taxon>Ericales</taxon>
        <taxon>Actinidiaceae</taxon>
        <taxon>Actinidia</taxon>
    </lineage>
</organism>
<dbReference type="GO" id="GO:0009423">
    <property type="term" value="P:chorismate biosynthetic process"/>
    <property type="evidence" value="ECO:0007669"/>
    <property type="project" value="TreeGrafter"/>
</dbReference>
<dbReference type="HAMAP" id="MF_00222">
    <property type="entry name" value="Shikimate_DH_AroE"/>
    <property type="match status" value="1"/>
</dbReference>
<dbReference type="AlphaFoldDB" id="A0A2R6QL80"/>
<dbReference type="Gene3D" id="3.40.50.10860">
    <property type="entry name" value="Leucine Dehydrogenase, chain A, domain 1"/>
    <property type="match status" value="1"/>
</dbReference>
<keyword evidence="4" id="KW-1185">Reference proteome</keyword>
<dbReference type="InterPro" id="IPR022893">
    <property type="entry name" value="Shikimate_DH_fam"/>
</dbReference>
<dbReference type="SUPFAM" id="SSF53223">
    <property type="entry name" value="Aminoacid dehydrogenase-like, N-terminal domain"/>
    <property type="match status" value="1"/>
</dbReference>
<reference evidence="3 4" key="1">
    <citation type="submission" date="2017-07" db="EMBL/GenBank/DDBJ databases">
        <title>An improved, manually edited Actinidia chinensis var. chinensis (kiwifruit) genome highlights the challenges associated with draft genomes and gene prediction in plants.</title>
        <authorList>
            <person name="Pilkington S."/>
            <person name="Crowhurst R."/>
            <person name="Hilario E."/>
            <person name="Nardozza S."/>
            <person name="Fraser L."/>
            <person name="Peng Y."/>
            <person name="Gunaseelan K."/>
            <person name="Simpson R."/>
            <person name="Tahir J."/>
            <person name="Deroles S."/>
            <person name="Templeton K."/>
            <person name="Luo Z."/>
            <person name="Davy M."/>
            <person name="Cheng C."/>
            <person name="Mcneilage M."/>
            <person name="Scaglione D."/>
            <person name="Liu Y."/>
            <person name="Zhang Q."/>
            <person name="Datson P."/>
            <person name="De Silva N."/>
            <person name="Gardiner S."/>
            <person name="Bassett H."/>
            <person name="Chagne D."/>
            <person name="Mccallum J."/>
            <person name="Dzierzon H."/>
            <person name="Deng C."/>
            <person name="Wang Y.-Y."/>
            <person name="Barron N."/>
            <person name="Manako K."/>
            <person name="Bowen J."/>
            <person name="Foster T."/>
            <person name="Erridge Z."/>
            <person name="Tiffin H."/>
            <person name="Waite C."/>
            <person name="Davies K."/>
            <person name="Grierson E."/>
            <person name="Laing W."/>
            <person name="Kirk R."/>
            <person name="Chen X."/>
            <person name="Wood M."/>
            <person name="Montefiori M."/>
            <person name="Brummell D."/>
            <person name="Schwinn K."/>
            <person name="Catanach A."/>
            <person name="Fullerton C."/>
            <person name="Li D."/>
            <person name="Meiyalaghan S."/>
            <person name="Nieuwenhuizen N."/>
            <person name="Read N."/>
            <person name="Prakash R."/>
            <person name="Hunter D."/>
            <person name="Zhang H."/>
            <person name="Mckenzie M."/>
            <person name="Knabel M."/>
            <person name="Harris A."/>
            <person name="Allan A."/>
            <person name="Chen A."/>
            <person name="Janssen B."/>
            <person name="Plunkett B."/>
            <person name="Dwamena C."/>
            <person name="Voogd C."/>
            <person name="Leif D."/>
            <person name="Lafferty D."/>
            <person name="Souleyre E."/>
            <person name="Varkonyi-Gasic E."/>
            <person name="Gambi F."/>
            <person name="Hanley J."/>
            <person name="Yao J.-L."/>
            <person name="Cheung J."/>
            <person name="David K."/>
            <person name="Warren B."/>
            <person name="Marsh K."/>
            <person name="Snowden K."/>
            <person name="Lin-Wang K."/>
            <person name="Brian L."/>
            <person name="Martinez-Sanchez M."/>
            <person name="Wang M."/>
            <person name="Ileperuma N."/>
            <person name="Macnee N."/>
            <person name="Campin R."/>
            <person name="Mcatee P."/>
            <person name="Drummond R."/>
            <person name="Espley R."/>
            <person name="Ireland H."/>
            <person name="Wu R."/>
            <person name="Atkinson R."/>
            <person name="Karunairetnam S."/>
            <person name="Bulley S."/>
            <person name="Chunkath S."/>
            <person name="Hanley Z."/>
            <person name="Storey R."/>
            <person name="Thrimawithana A."/>
            <person name="Thomson S."/>
            <person name="David C."/>
            <person name="Testolin R."/>
        </authorList>
    </citation>
    <scope>NUCLEOTIDE SEQUENCE [LARGE SCALE GENOMIC DNA]</scope>
    <source>
        <strain evidence="4">cv. Red5</strain>
        <tissue evidence="3">Young leaf</tissue>
    </source>
</reference>
<dbReference type="FunFam" id="3.40.50.720:FF:000172">
    <property type="entry name" value="Bifunctional 3-dehydroquinate dehydratase/shikimate dehydrogenase, chloroplastic"/>
    <property type="match status" value="1"/>
</dbReference>
<feature type="domain" description="Shikimate dehydrogenase substrate binding N-terminal" evidence="1">
    <location>
        <begin position="243"/>
        <end position="323"/>
    </location>
</feature>
<dbReference type="InterPro" id="IPR041121">
    <property type="entry name" value="SDH_C"/>
</dbReference>
<dbReference type="FunFam" id="3.40.50.10860:FF:000009">
    <property type="entry name" value="Bifunctional 3-dehydroquinate dehydratase/shikimate dehydrogenase, chloroplastic"/>
    <property type="match status" value="1"/>
</dbReference>
<dbReference type="Pfam" id="PF18317">
    <property type="entry name" value="SDH_C"/>
    <property type="match status" value="1"/>
</dbReference>
<dbReference type="GO" id="GO:0003855">
    <property type="term" value="F:3-dehydroquinate dehydratase activity"/>
    <property type="evidence" value="ECO:0007669"/>
    <property type="project" value="InterPro"/>
</dbReference>
<feature type="domain" description="SDH C-terminal" evidence="2">
    <location>
        <begin position="486"/>
        <end position="515"/>
    </location>
</feature>
<evidence type="ECO:0000313" key="4">
    <source>
        <dbReference type="Proteomes" id="UP000241394"/>
    </source>
</evidence>
<dbReference type="InterPro" id="IPR013785">
    <property type="entry name" value="Aldolase_TIM"/>
</dbReference>
<dbReference type="CDD" id="cd00502">
    <property type="entry name" value="DHQase_I"/>
    <property type="match status" value="1"/>
</dbReference>
<dbReference type="SUPFAM" id="SSF51735">
    <property type="entry name" value="NAD(P)-binding Rossmann-fold domains"/>
    <property type="match status" value="1"/>
</dbReference>
<dbReference type="Pfam" id="PF08501">
    <property type="entry name" value="Shikimate_dh_N"/>
    <property type="match status" value="1"/>
</dbReference>
<evidence type="ECO:0000313" key="3">
    <source>
        <dbReference type="EMBL" id="PSS10173.1"/>
    </source>
</evidence>
<protein>
    <submittedName>
        <fullName evidence="3">Shikimate dehydrogenase</fullName>
    </submittedName>
</protein>
<dbReference type="CDD" id="cd01065">
    <property type="entry name" value="NAD_bind_Shikimate_DH"/>
    <property type="match status" value="1"/>
</dbReference>
<dbReference type="InParanoid" id="A0A2R6QL80"/>
<dbReference type="EMBL" id="NKQK01000015">
    <property type="protein sequence ID" value="PSS10173.1"/>
    <property type="molecule type" value="Genomic_DNA"/>
</dbReference>
<dbReference type="OrthoDB" id="204377at2759"/>